<evidence type="ECO:0000256" key="1">
    <source>
        <dbReference type="SAM" id="MobiDB-lite"/>
    </source>
</evidence>
<dbReference type="EMBL" id="FNFB01000039">
    <property type="protein sequence ID" value="SDM11431.1"/>
    <property type="molecule type" value="Genomic_DNA"/>
</dbReference>
<keyword evidence="3" id="KW-1185">Reference proteome</keyword>
<accession>A0A1G9QKQ0</accession>
<proteinExistence type="predicted"/>
<dbReference type="Proteomes" id="UP000198683">
    <property type="component" value="Unassembled WGS sequence"/>
</dbReference>
<organism evidence="2 3">
    <name type="scientific">Nonomuraea maritima</name>
    <dbReference type="NCBI Taxonomy" id="683260"/>
    <lineage>
        <taxon>Bacteria</taxon>
        <taxon>Bacillati</taxon>
        <taxon>Actinomycetota</taxon>
        <taxon>Actinomycetes</taxon>
        <taxon>Streptosporangiales</taxon>
        <taxon>Streptosporangiaceae</taxon>
        <taxon>Nonomuraea</taxon>
    </lineage>
</organism>
<evidence type="ECO:0000313" key="3">
    <source>
        <dbReference type="Proteomes" id="UP000198683"/>
    </source>
</evidence>
<dbReference type="AlphaFoldDB" id="A0A1G9QKQ0"/>
<sequence>MVRFGILTDSRIGGPRRTVEGMALQSLQITAVVAMRARDVSRPSKEQQEAADRRPLRDEQPRRDARRKGQGSEGS</sequence>
<reference evidence="2 3" key="1">
    <citation type="submission" date="2016-10" db="EMBL/GenBank/DDBJ databases">
        <authorList>
            <person name="de Groot N.N."/>
        </authorList>
    </citation>
    <scope>NUCLEOTIDE SEQUENCE [LARGE SCALE GENOMIC DNA]</scope>
    <source>
        <strain evidence="2 3">CGMCC 4.5681</strain>
    </source>
</reference>
<gene>
    <name evidence="2" type="ORF">SAMN05421874_13937</name>
</gene>
<evidence type="ECO:0000313" key="2">
    <source>
        <dbReference type="EMBL" id="SDM11431.1"/>
    </source>
</evidence>
<protein>
    <submittedName>
        <fullName evidence="2">Uncharacterized protein</fullName>
    </submittedName>
</protein>
<name>A0A1G9QKQ0_9ACTN</name>
<feature type="compositionally biased region" description="Basic and acidic residues" evidence="1">
    <location>
        <begin position="37"/>
        <end position="63"/>
    </location>
</feature>
<dbReference type="STRING" id="683260.SAMN05421874_13937"/>
<feature type="region of interest" description="Disordered" evidence="1">
    <location>
        <begin position="37"/>
        <end position="75"/>
    </location>
</feature>